<evidence type="ECO:0000313" key="1">
    <source>
        <dbReference type="EMBL" id="GLC61790.1"/>
    </source>
</evidence>
<dbReference type="EMBL" id="BRXU01000052">
    <property type="protein sequence ID" value="GLC61794.1"/>
    <property type="molecule type" value="Genomic_DNA"/>
</dbReference>
<reference evidence="1 3" key="2">
    <citation type="journal article" date="2023" name="Commun. Biol.">
        <title>Reorganization of the ancestral sex-determining regions during the evolution of trioecy in Pleodorina starrii.</title>
        <authorList>
            <person name="Takahashi K."/>
            <person name="Suzuki S."/>
            <person name="Kawai-Toyooka H."/>
            <person name="Yamamoto K."/>
            <person name="Hamaji T."/>
            <person name="Ootsuki R."/>
            <person name="Yamaguchi H."/>
            <person name="Kawachi M."/>
            <person name="Higashiyama T."/>
            <person name="Nozaki H."/>
        </authorList>
    </citation>
    <scope>NUCLEOTIDE SEQUENCE [LARGE SCALE GENOMIC DNA]</scope>
    <source>
        <strain evidence="1 3">NIES-4479</strain>
    </source>
</reference>
<name>A0A9W6C1K3_9CHLO</name>
<dbReference type="AlphaFoldDB" id="A0A9W6C1K3"/>
<proteinExistence type="predicted"/>
<reference evidence="1" key="1">
    <citation type="submission" date="2022-08" db="EMBL/GenBank/DDBJ databases">
        <authorList>
            <person name="Takahashi K."/>
            <person name="Suzuki S."/>
            <person name="Kawachi M."/>
            <person name="Higashiyama T."/>
            <person name="Nozaki H."/>
        </authorList>
    </citation>
    <scope>NUCLEOTIDE SEQUENCE</scope>
    <source>
        <strain evidence="1">NIES-4479</strain>
    </source>
</reference>
<dbReference type="OrthoDB" id="530187at2759"/>
<dbReference type="EMBL" id="BRXU01000052">
    <property type="protein sequence ID" value="GLC61790.1"/>
    <property type="molecule type" value="Genomic_DNA"/>
</dbReference>
<dbReference type="Proteomes" id="UP001165080">
    <property type="component" value="Unassembled WGS sequence"/>
</dbReference>
<accession>A0A9W6C1K3</accession>
<comment type="caution">
    <text evidence="1">The sequence shown here is derived from an EMBL/GenBank/DDBJ whole genome shotgun (WGS) entry which is preliminary data.</text>
</comment>
<keyword evidence="3" id="KW-1185">Reference proteome</keyword>
<evidence type="ECO:0000313" key="3">
    <source>
        <dbReference type="Proteomes" id="UP001165080"/>
    </source>
</evidence>
<evidence type="ECO:0000313" key="2">
    <source>
        <dbReference type="EMBL" id="GLC61794.1"/>
    </source>
</evidence>
<protein>
    <submittedName>
        <fullName evidence="1">Uncharacterized protein</fullName>
    </submittedName>
</protein>
<sequence>MTLQKITETLKIMGYMEGNDSMIHDYLVFSIEDLLDKNGEVFITEKDVRGNASIKKLLAGLTPDLVIKKNAQRDKTILLDVHVGSQHVDGIKNKYKKLDFFSTVLVVTPYNFQRQLKEVLPESDIDYLYKNFQVFLTEYSYWCASIKLHKVLLNDVVLGRNVPSLQEFKLEPAKLTGQAAAKGQFLTHLTQYGDMVADQALI</sequence>
<organism evidence="1 3">
    <name type="scientific">Pleodorina starrii</name>
    <dbReference type="NCBI Taxonomy" id="330485"/>
    <lineage>
        <taxon>Eukaryota</taxon>
        <taxon>Viridiplantae</taxon>
        <taxon>Chlorophyta</taxon>
        <taxon>core chlorophytes</taxon>
        <taxon>Chlorophyceae</taxon>
        <taxon>CS clade</taxon>
        <taxon>Chlamydomonadales</taxon>
        <taxon>Volvocaceae</taxon>
        <taxon>Pleodorina</taxon>
    </lineage>
</organism>
<gene>
    <name evidence="1" type="primary">PLESTB002926</name>
    <name evidence="2" type="synonym">PLESTB002930</name>
    <name evidence="1" type="ORF">PLESTB_001803400</name>
    <name evidence="2" type="ORF">PLESTB_001803900</name>
</gene>